<organism evidence="1 2">
    <name type="scientific">Serendipita vermifera MAFF 305830</name>
    <dbReference type="NCBI Taxonomy" id="933852"/>
    <lineage>
        <taxon>Eukaryota</taxon>
        <taxon>Fungi</taxon>
        <taxon>Dikarya</taxon>
        <taxon>Basidiomycota</taxon>
        <taxon>Agaricomycotina</taxon>
        <taxon>Agaricomycetes</taxon>
        <taxon>Sebacinales</taxon>
        <taxon>Serendipitaceae</taxon>
        <taxon>Serendipita</taxon>
    </lineage>
</organism>
<name>A0A0C3AM63_SERVB</name>
<accession>A0A0C3AM63</accession>
<evidence type="ECO:0000313" key="1">
    <source>
        <dbReference type="EMBL" id="KIM25655.1"/>
    </source>
</evidence>
<reference evidence="1 2" key="1">
    <citation type="submission" date="2014-04" db="EMBL/GenBank/DDBJ databases">
        <authorList>
            <consortium name="DOE Joint Genome Institute"/>
            <person name="Kuo A."/>
            <person name="Zuccaro A."/>
            <person name="Kohler A."/>
            <person name="Nagy L.G."/>
            <person name="Floudas D."/>
            <person name="Copeland A."/>
            <person name="Barry K.W."/>
            <person name="Cichocki N."/>
            <person name="Veneault-Fourrey C."/>
            <person name="LaButti K."/>
            <person name="Lindquist E.A."/>
            <person name="Lipzen A."/>
            <person name="Lundell T."/>
            <person name="Morin E."/>
            <person name="Murat C."/>
            <person name="Sun H."/>
            <person name="Tunlid A."/>
            <person name="Henrissat B."/>
            <person name="Grigoriev I.V."/>
            <person name="Hibbett D.S."/>
            <person name="Martin F."/>
            <person name="Nordberg H.P."/>
            <person name="Cantor M.N."/>
            <person name="Hua S.X."/>
        </authorList>
    </citation>
    <scope>NUCLEOTIDE SEQUENCE [LARGE SCALE GENOMIC DNA]</scope>
    <source>
        <strain evidence="1 2">MAFF 305830</strain>
    </source>
</reference>
<sequence length="219" mass="24481">MQQAYMQNPDLDPRQCLFRLLLDNDHVGGFPSRFRPVGVTIAPAPEFATLSKSRDCGAYKLWYRLTYIEEVTGTTHELISAKTVPSDWKEELKANDGVFDAWSYIFSYTCFAHSLTKRAAVLRANLLAEASRIGLADEGANGFFGSLLIGKWEDMETASGVSDRGFCFELRKLWGCTLDVMNVWDVMDKSGVLTRLLENSCGVVDYRGSLEVIKHSTTA</sequence>
<keyword evidence="2" id="KW-1185">Reference proteome</keyword>
<dbReference type="HOGENOM" id="CLU_1023649_0_0_1"/>
<gene>
    <name evidence="1" type="ORF">M408DRAFT_25984</name>
</gene>
<protein>
    <submittedName>
        <fullName evidence="1">Uncharacterized protein</fullName>
    </submittedName>
</protein>
<dbReference type="EMBL" id="KN824312">
    <property type="protein sequence ID" value="KIM25655.1"/>
    <property type="molecule type" value="Genomic_DNA"/>
</dbReference>
<reference evidence="2" key="2">
    <citation type="submission" date="2015-01" db="EMBL/GenBank/DDBJ databases">
        <title>Evolutionary Origins and Diversification of the Mycorrhizal Mutualists.</title>
        <authorList>
            <consortium name="DOE Joint Genome Institute"/>
            <consortium name="Mycorrhizal Genomics Consortium"/>
            <person name="Kohler A."/>
            <person name="Kuo A."/>
            <person name="Nagy L.G."/>
            <person name="Floudas D."/>
            <person name="Copeland A."/>
            <person name="Barry K.W."/>
            <person name="Cichocki N."/>
            <person name="Veneault-Fourrey C."/>
            <person name="LaButti K."/>
            <person name="Lindquist E.A."/>
            <person name="Lipzen A."/>
            <person name="Lundell T."/>
            <person name="Morin E."/>
            <person name="Murat C."/>
            <person name="Riley R."/>
            <person name="Ohm R."/>
            <person name="Sun H."/>
            <person name="Tunlid A."/>
            <person name="Henrissat B."/>
            <person name="Grigoriev I.V."/>
            <person name="Hibbett D.S."/>
            <person name="Martin F."/>
        </authorList>
    </citation>
    <scope>NUCLEOTIDE SEQUENCE [LARGE SCALE GENOMIC DNA]</scope>
    <source>
        <strain evidence="2">MAFF 305830</strain>
    </source>
</reference>
<evidence type="ECO:0000313" key="2">
    <source>
        <dbReference type="Proteomes" id="UP000054097"/>
    </source>
</evidence>
<dbReference type="AlphaFoldDB" id="A0A0C3AM63"/>
<proteinExistence type="predicted"/>
<dbReference type="Proteomes" id="UP000054097">
    <property type="component" value="Unassembled WGS sequence"/>
</dbReference>